<reference evidence="2 3" key="1">
    <citation type="submission" date="2017-06" db="EMBL/GenBank/DDBJ databases">
        <title>Ant-infecting Ophiocordyceps genomes reveal a high diversity of potential behavioral manipulation genes and a possible major role for enterotoxins.</title>
        <authorList>
            <person name="De Bekker C."/>
            <person name="Evans H.C."/>
            <person name="Brachmann A."/>
            <person name="Hughes D.P."/>
        </authorList>
    </citation>
    <scope>NUCLEOTIDE SEQUENCE [LARGE SCALE GENOMIC DNA]</scope>
    <source>
        <strain evidence="2 3">Map16</strain>
    </source>
</reference>
<feature type="compositionally biased region" description="Basic residues" evidence="1">
    <location>
        <begin position="44"/>
        <end position="54"/>
    </location>
</feature>
<dbReference type="EMBL" id="NJES01000001">
    <property type="protein sequence ID" value="PHH81220.1"/>
    <property type="molecule type" value="Genomic_DNA"/>
</dbReference>
<feature type="compositionally biased region" description="Basic and acidic residues" evidence="1">
    <location>
        <begin position="1"/>
        <end position="12"/>
    </location>
</feature>
<accession>A0A2C5ZN41</accession>
<feature type="compositionally biased region" description="Low complexity" evidence="1">
    <location>
        <begin position="81"/>
        <end position="97"/>
    </location>
</feature>
<dbReference type="Proteomes" id="UP000226431">
    <property type="component" value="Unassembled WGS sequence"/>
</dbReference>
<gene>
    <name evidence="2" type="ORF">CDD80_57</name>
</gene>
<protein>
    <submittedName>
        <fullName evidence="2">Uncharacterized protein</fullName>
    </submittedName>
</protein>
<evidence type="ECO:0000256" key="1">
    <source>
        <dbReference type="SAM" id="MobiDB-lite"/>
    </source>
</evidence>
<dbReference type="AlphaFoldDB" id="A0A2C5ZN41"/>
<comment type="caution">
    <text evidence="2">The sequence shown here is derived from an EMBL/GenBank/DDBJ whole genome shotgun (WGS) entry which is preliminary data.</text>
</comment>
<name>A0A2C5ZN41_9HYPO</name>
<keyword evidence="3" id="KW-1185">Reference proteome</keyword>
<proteinExistence type="predicted"/>
<evidence type="ECO:0000313" key="3">
    <source>
        <dbReference type="Proteomes" id="UP000226431"/>
    </source>
</evidence>
<sequence>MREPHGEPHDGDDTISLPRLIDDDDDDDDDRMSPAFWTPYVRKTTTHARPRRRQTPKEDPQGRKTPLQEVLLRKLPASRGSADSATASQPAASPQHPASRDGGCCNLQDGRPSVLPVHPSRLPNGPDSGLNFFTNLGPIRQRIRPSVMRLDFLRDRDRPWTDKGASSCLHEPLHLLNLGGESGASSAPESCLVYAVTRWEKFPHCPTVDGVMP</sequence>
<feature type="region of interest" description="Disordered" evidence="1">
    <location>
        <begin position="1"/>
        <end position="122"/>
    </location>
</feature>
<evidence type="ECO:0000313" key="2">
    <source>
        <dbReference type="EMBL" id="PHH81220.1"/>
    </source>
</evidence>
<organism evidence="2 3">
    <name type="scientific">Ophiocordyceps camponoti-rufipedis</name>
    <dbReference type="NCBI Taxonomy" id="2004952"/>
    <lineage>
        <taxon>Eukaryota</taxon>
        <taxon>Fungi</taxon>
        <taxon>Dikarya</taxon>
        <taxon>Ascomycota</taxon>
        <taxon>Pezizomycotina</taxon>
        <taxon>Sordariomycetes</taxon>
        <taxon>Hypocreomycetidae</taxon>
        <taxon>Hypocreales</taxon>
        <taxon>Ophiocordycipitaceae</taxon>
        <taxon>Ophiocordyceps</taxon>
    </lineage>
</organism>